<dbReference type="EMBL" id="CP036276">
    <property type="protein sequence ID" value="QDU42870.1"/>
    <property type="molecule type" value="Genomic_DNA"/>
</dbReference>
<dbReference type="SMART" id="SM00886">
    <property type="entry name" value="Dabb"/>
    <property type="match status" value="1"/>
</dbReference>
<dbReference type="InterPro" id="IPR011008">
    <property type="entry name" value="Dimeric_a/b-barrel"/>
</dbReference>
<dbReference type="RefSeq" id="WP_145374873.1">
    <property type="nucleotide sequence ID" value="NZ_CP036276.1"/>
</dbReference>
<evidence type="ECO:0000259" key="1">
    <source>
        <dbReference type="PROSITE" id="PS51502"/>
    </source>
</evidence>
<feature type="domain" description="Stress-response A/B barrel" evidence="1">
    <location>
        <begin position="11"/>
        <end position="107"/>
    </location>
</feature>
<dbReference type="InterPro" id="IPR013097">
    <property type="entry name" value="Dabb"/>
</dbReference>
<evidence type="ECO:0000313" key="3">
    <source>
        <dbReference type="Proteomes" id="UP000319383"/>
    </source>
</evidence>
<dbReference type="Pfam" id="PF07876">
    <property type="entry name" value="Dabb"/>
    <property type="match status" value="1"/>
</dbReference>
<gene>
    <name evidence="2" type="ORF">Mal52_13390</name>
</gene>
<dbReference type="KEGG" id="sdyn:Mal52_13390"/>
<evidence type="ECO:0000313" key="2">
    <source>
        <dbReference type="EMBL" id="QDU42870.1"/>
    </source>
</evidence>
<keyword evidence="3" id="KW-1185">Reference proteome</keyword>
<dbReference type="PROSITE" id="PS51502">
    <property type="entry name" value="S_R_A_B_BARREL"/>
    <property type="match status" value="1"/>
</dbReference>
<organism evidence="2 3">
    <name type="scientific">Symmachiella dynata</name>
    <dbReference type="NCBI Taxonomy" id="2527995"/>
    <lineage>
        <taxon>Bacteria</taxon>
        <taxon>Pseudomonadati</taxon>
        <taxon>Planctomycetota</taxon>
        <taxon>Planctomycetia</taxon>
        <taxon>Planctomycetales</taxon>
        <taxon>Planctomycetaceae</taxon>
        <taxon>Symmachiella</taxon>
    </lineage>
</organism>
<dbReference type="Proteomes" id="UP000319383">
    <property type="component" value="Chromosome"/>
</dbReference>
<protein>
    <submittedName>
        <fullName evidence="2">Stress responsive A/B Barrel Domain protein</fullName>
    </submittedName>
</protein>
<sequence length="116" mass="13346">MAKKNPNACAYAHIVFFSLPDRSPSVRQRFIDMCVKYLANHPGQVHFSVADRDVEMTRPVSDRDFDIAMHMIFKDKASYDQYAEDGRHEEFITVAGSISNHRRVFDSYIDIAVDSD</sequence>
<reference evidence="2 3" key="1">
    <citation type="submission" date="2019-02" db="EMBL/GenBank/DDBJ databases">
        <title>Deep-cultivation of Planctomycetes and their phenomic and genomic characterization uncovers novel biology.</title>
        <authorList>
            <person name="Wiegand S."/>
            <person name="Jogler M."/>
            <person name="Boedeker C."/>
            <person name="Pinto D."/>
            <person name="Vollmers J."/>
            <person name="Rivas-Marin E."/>
            <person name="Kohn T."/>
            <person name="Peeters S.H."/>
            <person name="Heuer A."/>
            <person name="Rast P."/>
            <person name="Oberbeckmann S."/>
            <person name="Bunk B."/>
            <person name="Jeske O."/>
            <person name="Meyerdierks A."/>
            <person name="Storesund J.E."/>
            <person name="Kallscheuer N."/>
            <person name="Luecker S."/>
            <person name="Lage O.M."/>
            <person name="Pohl T."/>
            <person name="Merkel B.J."/>
            <person name="Hornburger P."/>
            <person name="Mueller R.-W."/>
            <person name="Bruemmer F."/>
            <person name="Labrenz M."/>
            <person name="Spormann A.M."/>
            <person name="Op den Camp H."/>
            <person name="Overmann J."/>
            <person name="Amann R."/>
            <person name="Jetten M.S.M."/>
            <person name="Mascher T."/>
            <person name="Medema M.H."/>
            <person name="Devos D.P."/>
            <person name="Kaster A.-K."/>
            <person name="Ovreas L."/>
            <person name="Rohde M."/>
            <person name="Galperin M.Y."/>
            <person name="Jogler C."/>
        </authorList>
    </citation>
    <scope>NUCLEOTIDE SEQUENCE [LARGE SCALE GENOMIC DNA]</scope>
    <source>
        <strain evidence="2 3">Mal52</strain>
    </source>
</reference>
<name>A0A517ZK49_9PLAN</name>
<proteinExistence type="predicted"/>
<dbReference type="SUPFAM" id="SSF54909">
    <property type="entry name" value="Dimeric alpha+beta barrel"/>
    <property type="match status" value="1"/>
</dbReference>
<dbReference type="AlphaFoldDB" id="A0A517ZK49"/>
<accession>A0A517ZK49</accession>
<dbReference type="Gene3D" id="3.30.70.100">
    <property type="match status" value="1"/>
</dbReference>